<evidence type="ECO:0000256" key="3">
    <source>
        <dbReference type="ARBA" id="ARBA00022824"/>
    </source>
</evidence>
<evidence type="ECO:0000256" key="6">
    <source>
        <dbReference type="HAMAP-Rule" id="MF_03231"/>
    </source>
</evidence>
<comment type="catalytic activity">
    <reaction evidence="6">
        <text>(9Z)-octadecenoyl-CoA + H2O = S-(9Z-octadecenoyl)-4'-phosphopantetheine + adenosine 3',5'-bisphosphate + 2 H(+)</text>
        <dbReference type="Rhea" id="RHEA:65564"/>
        <dbReference type="ChEBI" id="CHEBI:15377"/>
        <dbReference type="ChEBI" id="CHEBI:15378"/>
        <dbReference type="ChEBI" id="CHEBI:57387"/>
        <dbReference type="ChEBI" id="CHEBI:58343"/>
        <dbReference type="ChEBI" id="CHEBI:156553"/>
    </reaction>
</comment>
<feature type="transmembrane region" description="Helical" evidence="8">
    <location>
        <begin position="205"/>
        <end position="228"/>
    </location>
</feature>
<comment type="catalytic activity">
    <reaction evidence="6">
        <text>(5Z,8Z,11Z,14Z)-eicosatetraenoyl-CoA + H2O = S-(5Z,8Z,11Z,14Z-eicosatetraenoyl)-4'-phosphopantetheine + adenosine 3',5'-bisphosphate + 2 H(+)</text>
        <dbReference type="Rhea" id="RHEA:65568"/>
        <dbReference type="ChEBI" id="CHEBI:15377"/>
        <dbReference type="ChEBI" id="CHEBI:15378"/>
        <dbReference type="ChEBI" id="CHEBI:57368"/>
        <dbReference type="ChEBI" id="CHEBI:58343"/>
        <dbReference type="ChEBI" id="CHEBI:156554"/>
    </reaction>
</comment>
<feature type="transmembrane region" description="Helical" evidence="8">
    <location>
        <begin position="107"/>
        <end position="126"/>
    </location>
</feature>
<keyword evidence="6" id="KW-0444">Lipid biosynthesis</keyword>
<evidence type="ECO:0000256" key="4">
    <source>
        <dbReference type="ARBA" id="ARBA00022989"/>
    </source>
</evidence>
<evidence type="ECO:0000256" key="2">
    <source>
        <dbReference type="ARBA" id="ARBA00022692"/>
    </source>
</evidence>
<evidence type="ECO:0000259" key="9">
    <source>
        <dbReference type="Pfam" id="PF09830"/>
    </source>
</evidence>
<dbReference type="InterPro" id="IPR036265">
    <property type="entry name" value="HIT-like_sf"/>
</dbReference>
<feature type="transmembrane region" description="Helical" evidence="8">
    <location>
        <begin position="273"/>
        <end position="293"/>
    </location>
</feature>
<feature type="active site" evidence="6">
    <location>
        <position position="293"/>
    </location>
</feature>
<dbReference type="Pfam" id="PF10261">
    <property type="entry name" value="FIT"/>
    <property type="match status" value="1"/>
</dbReference>
<dbReference type="OrthoDB" id="10267950at2759"/>
<keyword evidence="6" id="KW-0378">Hydrolase</keyword>
<dbReference type="InterPro" id="IPR043171">
    <property type="entry name" value="Ap4A_phos1/2-like"/>
</dbReference>
<evidence type="ECO:0000259" key="10">
    <source>
        <dbReference type="Pfam" id="PF19327"/>
    </source>
</evidence>
<dbReference type="InterPro" id="IPR019388">
    <property type="entry name" value="FIT"/>
</dbReference>
<organism evidence="11 12">
    <name type="scientific">Colletotrichum orchidophilum</name>
    <dbReference type="NCBI Taxonomy" id="1209926"/>
    <lineage>
        <taxon>Eukaryota</taxon>
        <taxon>Fungi</taxon>
        <taxon>Dikarya</taxon>
        <taxon>Ascomycota</taxon>
        <taxon>Pezizomycotina</taxon>
        <taxon>Sordariomycetes</taxon>
        <taxon>Hypocreomycetidae</taxon>
        <taxon>Glomerellales</taxon>
        <taxon>Glomerellaceae</taxon>
        <taxon>Colletotrichum</taxon>
    </lineage>
</organism>
<feature type="compositionally biased region" description="Polar residues" evidence="7">
    <location>
        <begin position="23"/>
        <end position="39"/>
    </location>
</feature>
<dbReference type="Pfam" id="PF09830">
    <property type="entry name" value="ATP_transf"/>
    <property type="match status" value="1"/>
</dbReference>
<keyword evidence="5 6" id="KW-0472">Membrane</keyword>
<dbReference type="GO" id="GO:0008654">
    <property type="term" value="P:phospholipid biosynthetic process"/>
    <property type="evidence" value="ECO:0007669"/>
    <property type="project" value="UniProtKB-KW"/>
</dbReference>
<feature type="transmembrane region" description="Helical" evidence="8">
    <location>
        <begin position="299"/>
        <end position="315"/>
    </location>
</feature>
<feature type="domain" description="ATP adenylyltransferase C-terminal" evidence="9">
    <location>
        <begin position="583"/>
        <end position="708"/>
    </location>
</feature>
<dbReference type="InterPro" id="IPR019200">
    <property type="entry name" value="ATP_adenylylTrfase_C"/>
</dbReference>
<comment type="catalytic activity">
    <reaction evidence="6">
        <text>hexadecanoyl-CoA + H2O = S-hexadecanoyl-4'-phosphopantetheine + adenosine 3',5'-bisphosphate + 2 H(+)</text>
        <dbReference type="Rhea" id="RHEA:50032"/>
        <dbReference type="ChEBI" id="CHEBI:15377"/>
        <dbReference type="ChEBI" id="CHEBI:15378"/>
        <dbReference type="ChEBI" id="CHEBI:57379"/>
        <dbReference type="ChEBI" id="CHEBI:58343"/>
        <dbReference type="ChEBI" id="CHEBI:132018"/>
    </reaction>
</comment>
<dbReference type="HAMAP" id="MF_03231">
    <property type="entry name" value="SCS3"/>
    <property type="match status" value="1"/>
</dbReference>
<dbReference type="PANTHER" id="PTHR38420">
    <property type="entry name" value="AP-4-A PHOSPHORYLASE II"/>
    <property type="match status" value="1"/>
</dbReference>
<name>A0A1G4B106_9PEZI</name>
<comment type="subcellular location">
    <subcellularLocation>
        <location evidence="1 6">Endoplasmic reticulum membrane</location>
        <topology evidence="1 6">Multi-pass membrane protein</topology>
    </subcellularLocation>
</comment>
<dbReference type="PANTHER" id="PTHR38420:SF3">
    <property type="entry name" value="5',5'''-P-1,P-4-TETRAPHOSPHATE PHOSPHORYLASE 2"/>
    <property type="match status" value="1"/>
</dbReference>
<dbReference type="GO" id="GO:0005524">
    <property type="term" value="F:ATP binding"/>
    <property type="evidence" value="ECO:0007669"/>
    <property type="project" value="InterPro"/>
</dbReference>
<keyword evidence="3 6" id="KW-0256">Endoplasmic reticulum</keyword>
<protein>
    <recommendedName>
        <fullName evidence="6">Acyl-coenzyme A diphosphatase SCS3</fullName>
        <ecNumber evidence="6">3.6.1.-</ecNumber>
    </recommendedName>
    <alternativeName>
        <fullName evidence="6">FIT family protein SCS3</fullName>
    </alternativeName>
</protein>
<keyword evidence="12" id="KW-1185">Reference proteome</keyword>
<feature type="transmembrane region" description="Helical" evidence="8">
    <location>
        <begin position="138"/>
        <end position="158"/>
    </location>
</feature>
<feature type="region of interest" description="Disordered" evidence="7">
    <location>
        <begin position="1"/>
        <end position="39"/>
    </location>
</feature>
<keyword evidence="4 6" id="KW-1133">Transmembrane helix</keyword>
<evidence type="ECO:0000256" key="5">
    <source>
        <dbReference type="ARBA" id="ARBA00023136"/>
    </source>
</evidence>
<dbReference type="GO" id="GO:0005789">
    <property type="term" value="C:endoplasmic reticulum membrane"/>
    <property type="evidence" value="ECO:0007669"/>
    <property type="project" value="UniProtKB-SubCell"/>
</dbReference>
<evidence type="ECO:0000256" key="7">
    <source>
        <dbReference type="SAM" id="MobiDB-lite"/>
    </source>
</evidence>
<gene>
    <name evidence="6" type="primary">SCS3</name>
    <name evidence="6" type="synonym">FIT2B</name>
    <name evidence="11" type="ORF">CORC01_09649</name>
</gene>
<keyword evidence="6" id="KW-1208">Phospholipid metabolism</keyword>
<dbReference type="EC" id="3.6.1.-" evidence="6"/>
<comment type="function">
    <text evidence="6">Fatty acyl-coenzyme A (CoA) diphosphatase that hydrolyzes fatty acyl-CoA to yield acyl-4'-phosphopantetheine and adenosine 3',5'-bisphosphate. Preferentially hydrolyzes unsaturated long-chain acyl-CoA substrates in the endoplasmic reticulum (ER) lumen. This catalytic activity is required for maintaining ER structure and for lipid droplets (LDs) biogenesis, which are lipid storage organelles involved in maintaining lipid and energy homeostasis. May directly bind to diacylglycerol (DAGs) and triacylglycerol, which is also important for LD biogenesis. May support directional budding of nacent LDs from the ER into the cytosol by reducing DAG levels at sites of LD formation. May play a role in the regulation of cell morphology and cytoskeletal organization. Involved in phospholipid biosynthesis.</text>
</comment>
<proteinExistence type="inferred from homology"/>
<dbReference type="InterPro" id="IPR046400">
    <property type="entry name" value="SCS3"/>
</dbReference>
<feature type="transmembrane region" description="Helical" evidence="8">
    <location>
        <begin position="46"/>
        <end position="67"/>
    </location>
</feature>
<dbReference type="EMBL" id="MJBS01000089">
    <property type="protein sequence ID" value="OHE94992.1"/>
    <property type="molecule type" value="Genomic_DNA"/>
</dbReference>
<dbReference type="SUPFAM" id="SSF54197">
    <property type="entry name" value="HIT-like"/>
    <property type="match status" value="1"/>
</dbReference>
<keyword evidence="2 6" id="KW-0812">Transmembrane</keyword>
<keyword evidence="6" id="KW-0443">Lipid metabolism</keyword>
<dbReference type="InterPro" id="IPR045759">
    <property type="entry name" value="Ap4A_phos1/2_N"/>
</dbReference>
<dbReference type="GO" id="GO:0140042">
    <property type="term" value="P:lipid droplet formation"/>
    <property type="evidence" value="ECO:0007669"/>
    <property type="project" value="UniProtKB-UniRule"/>
</dbReference>
<sequence>MDTPPAAANLRSKTRRALDDLNGATTSPPSNSLKTTRNSPYLPTPIETIVLAAFPVILLFGTLFSLLSPDVRSSHYDPAAQAHTQDTAPSYFARKSNLFNVIFVKRGWFWVTAAFFSFILTHPATVQATARVQGTLRWALVTAWWFFVTQWFFGPAIIDRGFRWTGGKCEMIEEKVEMGEGDAKEVFTAVACKASGGRWRGGHDISGHVFLLVLGTGFLVSEVGWVVIRWRGSRREERSVVMTDGATKTATVEAQGLKGEPGPGDALGLGGKFAAAIIALSSWMLLMTAIYFHTWFEKVTGLITALTALYGVYILPRFVPTVRQVVGEDNVGPGVGVPVAPRGSPFRAMVTSPSNFLIFIYYNVAATTQPTLLHTLQRVPDSTMSPIKAPANLPELVKTAFNKARSNGDLTYYPTQVTVLIANSTPFQLRFSPALANKPVVQKPKPDESRKPFDPFESPEKGPLFIADIPSSSGHNLVLNKFAIVPEHFILATKEFKQQTDLLERDDLAATYSCIEAYRQHGEQLNEENRELYAFFNSGSHSGASQPHRHIQLLPVARMMDGLPEGTQWNVLAKQLGPQQIPGLPFLTFAETIHRGMTPEELHGIYLSLFKSAVDSVEAHVGAVSDSGNGGARISYNLAMTSDRLAVLPRLAEGAAIFRDGTAVGNLALNGTVLAGTALVKSEAEWDALKSGGDGFQLLEVLSKIGVPKDGGIGHIKKL</sequence>
<keyword evidence="6" id="KW-0594">Phospholipid biosynthesis</keyword>
<evidence type="ECO:0000256" key="8">
    <source>
        <dbReference type="SAM" id="Phobius"/>
    </source>
</evidence>
<evidence type="ECO:0000256" key="1">
    <source>
        <dbReference type="ARBA" id="ARBA00004477"/>
    </source>
</evidence>
<dbReference type="Gene3D" id="3.30.428.70">
    <property type="match status" value="1"/>
</dbReference>
<evidence type="ECO:0000313" key="12">
    <source>
        <dbReference type="Proteomes" id="UP000176998"/>
    </source>
</evidence>
<dbReference type="STRING" id="1209926.A0A1G4B106"/>
<dbReference type="GO" id="GO:0003877">
    <property type="term" value="F:ATP:ADP adenylyltransferase activity"/>
    <property type="evidence" value="ECO:0007669"/>
    <property type="project" value="InterPro"/>
</dbReference>
<dbReference type="GO" id="GO:0009117">
    <property type="term" value="P:nucleotide metabolic process"/>
    <property type="evidence" value="ECO:0007669"/>
    <property type="project" value="InterPro"/>
</dbReference>
<comment type="catalytic activity">
    <reaction evidence="6">
        <text>an acyl-CoA + H2O = an acyl-4'-phosphopantetheine + adenosine 3',5'-bisphosphate + 2 H(+)</text>
        <dbReference type="Rhea" id="RHEA:50044"/>
        <dbReference type="ChEBI" id="CHEBI:15377"/>
        <dbReference type="ChEBI" id="CHEBI:15378"/>
        <dbReference type="ChEBI" id="CHEBI:58342"/>
        <dbReference type="ChEBI" id="CHEBI:58343"/>
        <dbReference type="ChEBI" id="CHEBI:132023"/>
    </reaction>
</comment>
<dbReference type="Pfam" id="PF19327">
    <property type="entry name" value="Ap4A_phos_N"/>
    <property type="match status" value="1"/>
</dbReference>
<dbReference type="InterPro" id="IPR009163">
    <property type="entry name" value="Ap4A_phos1/2"/>
</dbReference>
<feature type="domain" description="Ap4A phosphorylase 1/2 N-terminal" evidence="10">
    <location>
        <begin position="389"/>
        <end position="558"/>
    </location>
</feature>
<comment type="similarity">
    <text evidence="6">Belongs to the FIT family. Fungal FIT2B/SCS3 subfamily.</text>
</comment>
<reference evidence="11 12" key="1">
    <citation type="submission" date="2016-09" db="EMBL/GenBank/DDBJ databases">
        <authorList>
            <person name="Capua I."/>
            <person name="De Benedictis P."/>
            <person name="Joannis T."/>
            <person name="Lombin L.H."/>
            <person name="Cattoli G."/>
        </authorList>
    </citation>
    <scope>NUCLEOTIDE SEQUENCE [LARGE SCALE GENOMIC DNA]</scope>
    <source>
        <strain evidence="11 12">IMI 309357</strain>
    </source>
</reference>
<dbReference type="GO" id="GO:0010945">
    <property type="term" value="F:coenzyme A diphosphatase activity"/>
    <property type="evidence" value="ECO:0007669"/>
    <property type="project" value="InterPro"/>
</dbReference>
<dbReference type="Proteomes" id="UP000176998">
    <property type="component" value="Unassembled WGS sequence"/>
</dbReference>
<feature type="active site" evidence="6">
    <location>
        <position position="208"/>
    </location>
</feature>
<evidence type="ECO:0000313" key="11">
    <source>
        <dbReference type="EMBL" id="OHE94992.1"/>
    </source>
</evidence>
<accession>A0A1G4B106</accession>
<comment type="caution">
    <text evidence="11">The sequence shown here is derived from an EMBL/GenBank/DDBJ whole genome shotgun (WGS) entry which is preliminary data.</text>
</comment>
<dbReference type="AlphaFoldDB" id="A0A1G4B106"/>